<dbReference type="Gene3D" id="1.20.5.620">
    <property type="entry name" value="F1F0 ATP synthase subunit B, membrane domain"/>
    <property type="match status" value="1"/>
</dbReference>
<comment type="caution">
    <text evidence="2">The sequence shown here is derived from an EMBL/GenBank/DDBJ whole genome shotgun (WGS) entry which is preliminary data.</text>
</comment>
<dbReference type="Proteomes" id="UP000236173">
    <property type="component" value="Unassembled WGS sequence"/>
</dbReference>
<accession>A0A2H5X9K7</accession>
<dbReference type="EMBL" id="BEHT01000003">
    <property type="protein sequence ID" value="GBC97870.1"/>
    <property type="molecule type" value="Genomic_DNA"/>
</dbReference>
<gene>
    <name evidence="2" type="ORF">HRbin17_00365</name>
</gene>
<organism evidence="2 3">
    <name type="scientific">Candidatus Fervidibacter japonicus</name>
    <dbReference type="NCBI Taxonomy" id="2035412"/>
    <lineage>
        <taxon>Bacteria</taxon>
        <taxon>Candidatus Fervidibacterota</taxon>
        <taxon>Candidatus Fervidibacter</taxon>
    </lineage>
</organism>
<protein>
    <recommendedName>
        <fullName evidence="4">ATPase</fullName>
    </recommendedName>
</protein>
<dbReference type="AlphaFoldDB" id="A0A2H5X9K7"/>
<evidence type="ECO:0008006" key="4">
    <source>
        <dbReference type="Google" id="ProtNLM"/>
    </source>
</evidence>
<evidence type="ECO:0000313" key="2">
    <source>
        <dbReference type="EMBL" id="GBC97870.1"/>
    </source>
</evidence>
<feature type="coiled-coil region" evidence="1">
    <location>
        <begin position="38"/>
        <end position="105"/>
    </location>
</feature>
<name>A0A2H5X9K7_9BACT</name>
<evidence type="ECO:0000313" key="3">
    <source>
        <dbReference type="Proteomes" id="UP000236173"/>
    </source>
</evidence>
<keyword evidence="1" id="KW-0175">Coiled coil</keyword>
<proteinExistence type="predicted"/>
<reference evidence="3" key="1">
    <citation type="submission" date="2017-09" db="EMBL/GenBank/DDBJ databases">
        <title>Metaegenomics of thermophilic ammonia-oxidizing enrichment culture.</title>
        <authorList>
            <person name="Kato S."/>
            <person name="Suzuki K."/>
        </authorList>
    </citation>
    <scope>NUCLEOTIDE SEQUENCE [LARGE SCALE GENOMIC DNA]</scope>
</reference>
<evidence type="ECO:0000256" key="1">
    <source>
        <dbReference type="SAM" id="Coils"/>
    </source>
</evidence>
<sequence>MTISDIYRAITELEEVVRSARGIGRWRLVDEELFLTCLQRMRASLPDEIRKAAELQRESERFLRAAREEARHIIDDARREAERLLEKAREEAERLLDDNPIVQQARQRAHELIAAAEQEAWERRRAADEYVQSVLARLERFAHRLLEVVAEGRQELEASPSASRDEKRTR</sequence>